<dbReference type="EMBL" id="CP041969">
    <property type="protein sequence ID" value="QMV41009.1"/>
    <property type="molecule type" value="Genomic_DNA"/>
</dbReference>
<evidence type="ECO:0000256" key="1">
    <source>
        <dbReference type="SAM" id="MobiDB-lite"/>
    </source>
</evidence>
<protein>
    <submittedName>
        <fullName evidence="2">Uncharacterized protein</fullName>
    </submittedName>
</protein>
<name>A0A7G5BVM5_9BACL</name>
<dbReference type="Proteomes" id="UP000515679">
    <property type="component" value="Chromosome"/>
</dbReference>
<dbReference type="RefSeq" id="WP_182302365.1">
    <property type="nucleotide sequence ID" value="NZ_CP041969.1"/>
</dbReference>
<evidence type="ECO:0000313" key="2">
    <source>
        <dbReference type="EMBL" id="QMV41009.1"/>
    </source>
</evidence>
<sequence length="110" mass="12038">MLDSDYSYDEHSLQPLLGRAICVILNDGTRHTGILTSCNSSALVLNGERSGRPVKRNRKSKAQAEVSTVREEEHPPSSAYWGPLSFGPAMEVSKAKTLIALAPVREVFLI</sequence>
<organism evidence="2 3">
    <name type="scientific">Cohnella cholangitidis</name>
    <dbReference type="NCBI Taxonomy" id="2598458"/>
    <lineage>
        <taxon>Bacteria</taxon>
        <taxon>Bacillati</taxon>
        <taxon>Bacillota</taxon>
        <taxon>Bacilli</taxon>
        <taxon>Bacillales</taxon>
        <taxon>Paenibacillaceae</taxon>
        <taxon>Cohnella</taxon>
    </lineage>
</organism>
<gene>
    <name evidence="2" type="ORF">FPL14_07155</name>
</gene>
<proteinExistence type="predicted"/>
<dbReference type="KEGG" id="cchl:FPL14_07155"/>
<feature type="region of interest" description="Disordered" evidence="1">
    <location>
        <begin position="49"/>
        <end position="74"/>
    </location>
</feature>
<dbReference type="AlphaFoldDB" id="A0A7G5BVM5"/>
<reference evidence="2 3" key="1">
    <citation type="submission" date="2019-07" db="EMBL/GenBank/DDBJ databases">
        <authorList>
            <person name="Kim J.K."/>
            <person name="Cheong H.-M."/>
            <person name="Choi Y."/>
            <person name="Hwang K.J."/>
            <person name="Lee S."/>
            <person name="Choi C."/>
        </authorList>
    </citation>
    <scope>NUCLEOTIDE SEQUENCE [LARGE SCALE GENOMIC DNA]</scope>
    <source>
        <strain evidence="2 3">KS 22</strain>
    </source>
</reference>
<accession>A0A7G5BVM5</accession>
<keyword evidence="3" id="KW-1185">Reference proteome</keyword>
<evidence type="ECO:0000313" key="3">
    <source>
        <dbReference type="Proteomes" id="UP000515679"/>
    </source>
</evidence>
<feature type="compositionally biased region" description="Basic residues" evidence="1">
    <location>
        <begin position="52"/>
        <end position="61"/>
    </location>
</feature>